<dbReference type="InterPro" id="IPR005119">
    <property type="entry name" value="LysR_subst-bd"/>
</dbReference>
<dbReference type="PANTHER" id="PTHR30537">
    <property type="entry name" value="HTH-TYPE TRANSCRIPTIONAL REGULATOR"/>
    <property type="match status" value="1"/>
</dbReference>
<dbReference type="Proteomes" id="UP001429564">
    <property type="component" value="Unassembled WGS sequence"/>
</dbReference>
<dbReference type="Pfam" id="PF00126">
    <property type="entry name" value="HTH_1"/>
    <property type="match status" value="1"/>
</dbReference>
<dbReference type="InterPro" id="IPR058163">
    <property type="entry name" value="LysR-type_TF_proteobact-type"/>
</dbReference>
<dbReference type="InterPro" id="IPR036390">
    <property type="entry name" value="WH_DNA-bd_sf"/>
</dbReference>
<dbReference type="RefSeq" id="WP_167685257.1">
    <property type="nucleotide sequence ID" value="NZ_QHLQ01000020.1"/>
</dbReference>
<feature type="domain" description="HTH lysR-type" evidence="5">
    <location>
        <begin position="10"/>
        <end position="67"/>
    </location>
</feature>
<comment type="caution">
    <text evidence="6">The sequence shown here is derived from an EMBL/GenBank/DDBJ whole genome shotgun (WGS) entry which is preliminary data.</text>
</comment>
<keyword evidence="7" id="KW-1185">Reference proteome</keyword>
<dbReference type="Gene3D" id="3.40.190.10">
    <property type="entry name" value="Periplasmic binding protein-like II"/>
    <property type="match status" value="2"/>
</dbReference>
<evidence type="ECO:0000313" key="6">
    <source>
        <dbReference type="EMBL" id="NIZ62637.1"/>
    </source>
</evidence>
<dbReference type="PROSITE" id="PS50931">
    <property type="entry name" value="HTH_LYSR"/>
    <property type="match status" value="1"/>
</dbReference>
<evidence type="ECO:0000256" key="4">
    <source>
        <dbReference type="ARBA" id="ARBA00023163"/>
    </source>
</evidence>
<dbReference type="EMBL" id="QHLQ01000020">
    <property type="protein sequence ID" value="NIZ62637.1"/>
    <property type="molecule type" value="Genomic_DNA"/>
</dbReference>
<keyword evidence="3" id="KW-0238">DNA-binding</keyword>
<accession>A0ABX0WD84</accession>
<gene>
    <name evidence="6" type="ORF">DL239_16825</name>
</gene>
<dbReference type="Pfam" id="PF03466">
    <property type="entry name" value="LysR_substrate"/>
    <property type="match status" value="1"/>
</dbReference>
<dbReference type="NCBIfam" id="NF008352">
    <property type="entry name" value="PRK11139.1"/>
    <property type="match status" value="1"/>
</dbReference>
<name>A0ABX0WD84_9RHOB</name>
<proteinExistence type="inferred from homology"/>
<protein>
    <submittedName>
        <fullName evidence="6">Transcriptional regulator</fullName>
    </submittedName>
</protein>
<dbReference type="InterPro" id="IPR036388">
    <property type="entry name" value="WH-like_DNA-bd_sf"/>
</dbReference>
<evidence type="ECO:0000259" key="5">
    <source>
        <dbReference type="PROSITE" id="PS50931"/>
    </source>
</evidence>
<dbReference type="PANTHER" id="PTHR30537:SF74">
    <property type="entry name" value="HTH-TYPE TRANSCRIPTIONAL REGULATOR TRPI"/>
    <property type="match status" value="1"/>
</dbReference>
<dbReference type="SUPFAM" id="SSF46785">
    <property type="entry name" value="Winged helix' DNA-binding domain"/>
    <property type="match status" value="1"/>
</dbReference>
<dbReference type="PRINTS" id="PR00039">
    <property type="entry name" value="HTHLYSR"/>
</dbReference>
<evidence type="ECO:0000313" key="7">
    <source>
        <dbReference type="Proteomes" id="UP001429564"/>
    </source>
</evidence>
<evidence type="ECO:0000256" key="3">
    <source>
        <dbReference type="ARBA" id="ARBA00023125"/>
    </source>
</evidence>
<dbReference type="SUPFAM" id="SSF53850">
    <property type="entry name" value="Periplasmic binding protein-like II"/>
    <property type="match status" value="1"/>
</dbReference>
<sequence length="296" mass="32022">MSSWNDRSPLPLRALQVFEAAARFQNFTAAGEDLGITQSAVSRKVSELEVILGVQLFQRSGPNLFLTPQGSALAVRVTYALGDLNRACAEVQPAAKSDVVTLSMLPSVAAKWLAPRLGQFTDLHPEIDLRISASRDLVDLRVNQIDGAIRYGAGQWLGLVAVWLGAETVCPVCAPDLIDKLGVTTPADLLYAPLLHADIVEDWAAWFRAAGLNDPQVPRGPKLGDDTAILQAALSGQGFALGRSQLVADDLQAGRLIAPFEVTLEASFSYWFVSPTEPGDNLSLVRDWVIKEFNRC</sequence>
<reference evidence="6 7" key="1">
    <citation type="submission" date="2018-05" db="EMBL/GenBank/DDBJ databases">
        <authorList>
            <person name="Zhang Y.-J."/>
        </authorList>
    </citation>
    <scope>NUCLEOTIDE SEQUENCE [LARGE SCALE GENOMIC DNA]</scope>
    <source>
        <strain evidence="6 7">CY04</strain>
    </source>
</reference>
<evidence type="ECO:0000256" key="1">
    <source>
        <dbReference type="ARBA" id="ARBA00009437"/>
    </source>
</evidence>
<comment type="similarity">
    <text evidence="1">Belongs to the LysR transcriptional regulatory family.</text>
</comment>
<organism evidence="6 7">
    <name type="scientific">Parasedimentitalea denitrificans</name>
    <dbReference type="NCBI Taxonomy" id="2211118"/>
    <lineage>
        <taxon>Bacteria</taxon>
        <taxon>Pseudomonadati</taxon>
        <taxon>Pseudomonadota</taxon>
        <taxon>Alphaproteobacteria</taxon>
        <taxon>Rhodobacterales</taxon>
        <taxon>Paracoccaceae</taxon>
        <taxon>Parasedimentitalea</taxon>
    </lineage>
</organism>
<dbReference type="InterPro" id="IPR000847">
    <property type="entry name" value="LysR_HTH_N"/>
</dbReference>
<evidence type="ECO:0000256" key="2">
    <source>
        <dbReference type="ARBA" id="ARBA00023015"/>
    </source>
</evidence>
<keyword evidence="2" id="KW-0805">Transcription regulation</keyword>
<dbReference type="CDD" id="cd08432">
    <property type="entry name" value="PBP2_GcdR_TrpI_HvrB_AmpR_like"/>
    <property type="match status" value="1"/>
</dbReference>
<keyword evidence="4" id="KW-0804">Transcription</keyword>
<dbReference type="Gene3D" id="1.10.10.10">
    <property type="entry name" value="Winged helix-like DNA-binding domain superfamily/Winged helix DNA-binding domain"/>
    <property type="match status" value="1"/>
</dbReference>